<dbReference type="GO" id="GO:0032511">
    <property type="term" value="P:late endosome to vacuole transport via multivesicular body sorting pathway"/>
    <property type="evidence" value="ECO:0007669"/>
    <property type="project" value="InterPro"/>
</dbReference>
<evidence type="ECO:0000256" key="3">
    <source>
        <dbReference type="ARBA" id="ARBA00007895"/>
    </source>
</evidence>
<proteinExistence type="inferred from homology"/>
<protein>
    <recommendedName>
        <fullName evidence="14">DUF605-domain-containing protein</fullName>
    </recommendedName>
</protein>
<evidence type="ECO:0000259" key="10">
    <source>
        <dbReference type="Pfam" id="PF04652"/>
    </source>
</evidence>
<keyword evidence="8" id="KW-0472">Membrane</keyword>
<feature type="compositionally biased region" description="Polar residues" evidence="9">
    <location>
        <begin position="213"/>
        <end position="239"/>
    </location>
</feature>
<dbReference type="InterPro" id="IPR044538">
    <property type="entry name" value="Vta1-like"/>
</dbReference>
<dbReference type="Pfam" id="PF04652">
    <property type="entry name" value="Vta1"/>
    <property type="match status" value="1"/>
</dbReference>
<gene>
    <name evidence="12" type="ORF">KVV02_003977</name>
</gene>
<evidence type="ECO:0000313" key="13">
    <source>
        <dbReference type="Proteomes" id="UP000717515"/>
    </source>
</evidence>
<evidence type="ECO:0000256" key="5">
    <source>
        <dbReference type="ARBA" id="ARBA00022490"/>
    </source>
</evidence>
<dbReference type="InterPro" id="IPR039431">
    <property type="entry name" value="Vta1/CALS_N"/>
</dbReference>
<evidence type="ECO:0008006" key="14">
    <source>
        <dbReference type="Google" id="ProtNLM"/>
    </source>
</evidence>
<evidence type="ECO:0000256" key="1">
    <source>
        <dbReference type="ARBA" id="ARBA00004481"/>
    </source>
</evidence>
<dbReference type="Proteomes" id="UP000717515">
    <property type="component" value="Unassembled WGS sequence"/>
</dbReference>
<dbReference type="InterPro" id="IPR041212">
    <property type="entry name" value="Vta1_C"/>
</dbReference>
<feature type="region of interest" description="Disordered" evidence="9">
    <location>
        <begin position="151"/>
        <end position="190"/>
    </location>
</feature>
<comment type="caution">
    <text evidence="12">The sequence shown here is derived from an EMBL/GenBank/DDBJ whole genome shotgun (WGS) entry which is preliminary data.</text>
</comment>
<comment type="subcellular location">
    <subcellularLocation>
        <location evidence="2">Cytoplasm</location>
    </subcellularLocation>
    <subcellularLocation>
        <location evidence="1">Endosome membrane</location>
        <topology evidence="1">Peripheral membrane protein</topology>
    </subcellularLocation>
</comment>
<organism evidence="12 13">
    <name type="scientific">Mortierella alpina</name>
    <name type="common">Oleaginous fungus</name>
    <name type="synonym">Mortierella renispora</name>
    <dbReference type="NCBI Taxonomy" id="64518"/>
    <lineage>
        <taxon>Eukaryota</taxon>
        <taxon>Fungi</taxon>
        <taxon>Fungi incertae sedis</taxon>
        <taxon>Mucoromycota</taxon>
        <taxon>Mortierellomycotina</taxon>
        <taxon>Mortierellomycetes</taxon>
        <taxon>Mortierellales</taxon>
        <taxon>Mortierellaceae</taxon>
        <taxon>Mortierella</taxon>
    </lineage>
</organism>
<evidence type="ECO:0000256" key="7">
    <source>
        <dbReference type="ARBA" id="ARBA00022927"/>
    </source>
</evidence>
<keyword evidence="5" id="KW-0963">Cytoplasm</keyword>
<dbReference type="GO" id="GO:0005771">
    <property type="term" value="C:multivesicular body"/>
    <property type="evidence" value="ECO:0007669"/>
    <property type="project" value="TreeGrafter"/>
</dbReference>
<dbReference type="GO" id="GO:0015031">
    <property type="term" value="P:protein transport"/>
    <property type="evidence" value="ECO:0007669"/>
    <property type="project" value="UniProtKB-KW"/>
</dbReference>
<evidence type="ECO:0000256" key="2">
    <source>
        <dbReference type="ARBA" id="ARBA00004496"/>
    </source>
</evidence>
<evidence type="ECO:0000313" key="12">
    <source>
        <dbReference type="EMBL" id="KAG9320999.1"/>
    </source>
</evidence>
<feature type="domain" description="Vta1 C-terminal" evidence="11">
    <location>
        <begin position="296"/>
        <end position="329"/>
    </location>
</feature>
<comment type="similarity">
    <text evidence="3">Belongs to the VTA1 family.</text>
</comment>
<dbReference type="Gene3D" id="1.25.40.270">
    <property type="entry name" value="Vacuolar protein sorting-associated protein vta1"/>
    <property type="match status" value="1"/>
</dbReference>
<accession>A0A9P8A235</accession>
<feature type="region of interest" description="Disordered" evidence="9">
    <location>
        <begin position="213"/>
        <end position="281"/>
    </location>
</feature>
<keyword evidence="7" id="KW-0653">Protein transport</keyword>
<dbReference type="Pfam" id="PF18097">
    <property type="entry name" value="Vta1_C"/>
    <property type="match status" value="1"/>
</dbReference>
<feature type="compositionally biased region" description="Pro residues" evidence="9">
    <location>
        <begin position="243"/>
        <end position="280"/>
    </location>
</feature>
<evidence type="ECO:0000259" key="11">
    <source>
        <dbReference type="Pfam" id="PF18097"/>
    </source>
</evidence>
<evidence type="ECO:0000256" key="6">
    <source>
        <dbReference type="ARBA" id="ARBA00022753"/>
    </source>
</evidence>
<reference evidence="12" key="1">
    <citation type="submission" date="2021-07" db="EMBL/GenBank/DDBJ databases">
        <title>Draft genome of Mortierella alpina, strain LL118, isolated from an aspen leaf litter sample.</title>
        <authorList>
            <person name="Yang S."/>
            <person name="Vinatzer B.A."/>
        </authorList>
    </citation>
    <scope>NUCLEOTIDE SEQUENCE</scope>
    <source>
        <strain evidence="12">LL118</strain>
    </source>
</reference>
<dbReference type="Gene3D" id="1.20.5.420">
    <property type="entry name" value="Immunoglobulin FC, subunit C"/>
    <property type="match status" value="1"/>
</dbReference>
<keyword evidence="4" id="KW-0813">Transport</keyword>
<evidence type="ECO:0000256" key="8">
    <source>
        <dbReference type="ARBA" id="ARBA00023136"/>
    </source>
</evidence>
<dbReference type="PANTHER" id="PTHR46009">
    <property type="entry name" value="VACUOLAR PROTEIN SORTING-ASSOCIATED PROTEIN VTA1 HOMOLOG"/>
    <property type="match status" value="1"/>
</dbReference>
<dbReference type="GO" id="GO:0010008">
    <property type="term" value="C:endosome membrane"/>
    <property type="evidence" value="ECO:0007669"/>
    <property type="project" value="UniProtKB-SubCell"/>
</dbReference>
<dbReference type="AlphaFoldDB" id="A0A9P8A235"/>
<evidence type="ECO:0000256" key="9">
    <source>
        <dbReference type="SAM" id="MobiDB-lite"/>
    </source>
</evidence>
<evidence type="ECO:0000256" key="4">
    <source>
        <dbReference type="ARBA" id="ARBA00022448"/>
    </source>
</evidence>
<feature type="domain" description="Vta1/callose synthase N-terminal" evidence="10">
    <location>
        <begin position="12"/>
        <end position="152"/>
    </location>
</feature>
<sequence>MSVANVPEGLKSITPFLQRAAQLQDREPVVSYYSNHYALKLALPKVREANNRAFIEELFGVLEKQKKDIGDNEAISDDLVGYAHIENFALKIFKRADDEDRAGQASQKTAKNFVAAANFLELLKVFGDIDSDVEEKVKYAKWRAADIVKAIRDGRQPQPPPGAATDDSSASLDMGMSGIESSGDRLSSAGTSAFMPSAATVVPPNSAYLSSPINPMSPPTSNSAQYGYGINNTVDNNNLYQPPVVPAPAPVPSPYSQPGFNPPSAPYPQQPQQPPPPPAEMPYTPVAIVLDPAVNSQVVKHCKWTVSALTYDDVPTAIDNLEKALALLRPYHKK</sequence>
<dbReference type="PANTHER" id="PTHR46009:SF1">
    <property type="entry name" value="VACUOLAR PROTEIN SORTING-ASSOCIATED PROTEIN VTA1 HOMOLOG"/>
    <property type="match status" value="1"/>
</dbReference>
<dbReference type="EMBL" id="JAIFTL010000239">
    <property type="protein sequence ID" value="KAG9320999.1"/>
    <property type="molecule type" value="Genomic_DNA"/>
</dbReference>
<name>A0A9P8A235_MORAP</name>
<keyword evidence="6" id="KW-0967">Endosome</keyword>
<dbReference type="InterPro" id="IPR023175">
    <property type="entry name" value="Vta1/CALS_N_sf"/>
</dbReference>